<comment type="subunit">
    <text evidence="14 15">F-type ATPases have 2 components, F(1) - the catalytic core - and F(0) - the membrane proton channel. F(1) has five subunits: alpha(3), beta(3), gamma(1), delta(1), epsilon(1). F(0) has three main subunits: a(1), b(2) and c(10-14). The alpha and beta chains form an alternating ring which encloses part of the gamma chain. F(1) is attached to F(0) by a central stalk formed by the gamma and epsilon chains, while a peripheral stalk is formed by the delta and b chains.</text>
</comment>
<keyword evidence="17" id="KW-0175">Coiled coil</keyword>
<organism evidence="18 19">
    <name type="scientific">Tepidicaulis marinus</name>
    <dbReference type="NCBI Taxonomy" id="1333998"/>
    <lineage>
        <taxon>Bacteria</taxon>
        <taxon>Pseudomonadati</taxon>
        <taxon>Pseudomonadota</taxon>
        <taxon>Alphaproteobacteria</taxon>
        <taxon>Hyphomicrobiales</taxon>
        <taxon>Parvibaculaceae</taxon>
        <taxon>Tepidicaulis</taxon>
    </lineage>
</organism>
<keyword evidence="5 15" id="KW-0138">CF(0)</keyword>
<evidence type="ECO:0000256" key="12">
    <source>
        <dbReference type="ARBA" id="ARBA00025198"/>
    </source>
</evidence>
<evidence type="ECO:0000313" key="19">
    <source>
        <dbReference type="Proteomes" id="UP000028702"/>
    </source>
</evidence>
<dbReference type="InterPro" id="IPR050059">
    <property type="entry name" value="ATP_synthase_B_chain"/>
</dbReference>
<evidence type="ECO:0000256" key="4">
    <source>
        <dbReference type="ARBA" id="ARBA00022475"/>
    </source>
</evidence>
<dbReference type="GO" id="GO:0005886">
    <property type="term" value="C:plasma membrane"/>
    <property type="evidence" value="ECO:0007669"/>
    <property type="project" value="UniProtKB-SubCell"/>
</dbReference>
<evidence type="ECO:0000256" key="15">
    <source>
        <dbReference type="HAMAP-Rule" id="MF_01398"/>
    </source>
</evidence>
<evidence type="ECO:0000256" key="13">
    <source>
        <dbReference type="ARBA" id="ARBA00025614"/>
    </source>
</evidence>
<accession>A0A081BAH0</accession>
<dbReference type="GO" id="GO:0046933">
    <property type="term" value="F:proton-transporting ATP synthase activity, rotational mechanism"/>
    <property type="evidence" value="ECO:0007669"/>
    <property type="project" value="UniProtKB-UniRule"/>
</dbReference>
<evidence type="ECO:0000256" key="2">
    <source>
        <dbReference type="ARBA" id="ARBA00005513"/>
    </source>
</evidence>
<dbReference type="Pfam" id="PF00430">
    <property type="entry name" value="ATP-synt_B"/>
    <property type="match status" value="1"/>
</dbReference>
<dbReference type="STRING" id="1333998.M2A_1537"/>
<comment type="subcellular location">
    <subcellularLocation>
        <location evidence="1">Cell inner membrane</location>
        <topology evidence="1">Single-pass membrane protein</topology>
    </subcellularLocation>
    <subcellularLocation>
        <location evidence="15">Cell membrane</location>
        <topology evidence="15">Single-pass membrane protein</topology>
    </subcellularLocation>
</comment>
<dbReference type="eggNOG" id="COG0711">
    <property type="taxonomic scope" value="Bacteria"/>
</dbReference>
<dbReference type="PANTHER" id="PTHR33445">
    <property type="entry name" value="ATP SYNTHASE SUBUNIT B', CHLOROPLASTIC"/>
    <property type="match status" value="1"/>
</dbReference>
<proteinExistence type="inferred from homology"/>
<dbReference type="Proteomes" id="UP000028702">
    <property type="component" value="Unassembled WGS sequence"/>
</dbReference>
<keyword evidence="19" id="KW-1185">Reference proteome</keyword>
<evidence type="ECO:0000256" key="7">
    <source>
        <dbReference type="ARBA" id="ARBA00022781"/>
    </source>
</evidence>
<feature type="coiled-coil region" evidence="17">
    <location>
        <begin position="89"/>
        <end position="153"/>
    </location>
</feature>
<comment type="caution">
    <text evidence="18">The sequence shown here is derived from an EMBL/GenBank/DDBJ whole genome shotgun (WGS) entry which is preliminary data.</text>
</comment>
<evidence type="ECO:0000256" key="10">
    <source>
        <dbReference type="ARBA" id="ARBA00023136"/>
    </source>
</evidence>
<evidence type="ECO:0000256" key="8">
    <source>
        <dbReference type="ARBA" id="ARBA00022989"/>
    </source>
</evidence>
<dbReference type="NCBIfam" id="NF006612">
    <property type="entry name" value="PRK09174.1"/>
    <property type="match status" value="1"/>
</dbReference>
<evidence type="ECO:0000256" key="17">
    <source>
        <dbReference type="SAM" id="Coils"/>
    </source>
</evidence>
<keyword evidence="11 15" id="KW-0066">ATP synthesis</keyword>
<gene>
    <name evidence="15" type="primary">atpF</name>
    <name evidence="18" type="ORF">M2A_1537</name>
</gene>
<evidence type="ECO:0000256" key="6">
    <source>
        <dbReference type="ARBA" id="ARBA00022692"/>
    </source>
</evidence>
<comment type="function">
    <text evidence="12 15">F(1)F(0) ATP synthase produces ATP from ADP in the presence of a proton or sodium gradient. F-type ATPases consist of two structural domains, F(1) containing the extramembraneous catalytic core and F(0) containing the membrane proton channel, linked together by a central stalk and a peripheral stalk. During catalysis, ATP synthesis in the catalytic domain of F(1) is coupled via a rotary mechanism of the central stalk subunits to proton translocation.</text>
</comment>
<keyword evidence="4 15" id="KW-1003">Cell membrane</keyword>
<dbReference type="CDD" id="cd06503">
    <property type="entry name" value="ATP-synt_Fo_b"/>
    <property type="match status" value="1"/>
</dbReference>
<feature type="transmembrane region" description="Helical" evidence="15">
    <location>
        <begin position="45"/>
        <end position="64"/>
    </location>
</feature>
<evidence type="ECO:0000256" key="11">
    <source>
        <dbReference type="ARBA" id="ARBA00023310"/>
    </source>
</evidence>
<keyword evidence="7 15" id="KW-0375">Hydrogen ion transport</keyword>
<dbReference type="HAMAP" id="MF_01398">
    <property type="entry name" value="ATP_synth_b_bprime"/>
    <property type="match status" value="1"/>
</dbReference>
<keyword evidence="3 15" id="KW-0813">Transport</keyword>
<name>A0A081BAH0_9HYPH</name>
<comment type="function">
    <text evidence="13">Component of the F(0) channel, it forms part of the peripheral stalk, linking F(1) to F(0). The b'-subunit is a diverged and duplicated form of b found in plants and photosynthetic bacteria.</text>
</comment>
<comment type="similarity">
    <text evidence="2 15 16">Belongs to the ATPase B chain family.</text>
</comment>
<evidence type="ECO:0000256" key="3">
    <source>
        <dbReference type="ARBA" id="ARBA00022448"/>
    </source>
</evidence>
<sequence>MPENAQNEIVIGQDNLGLQSEVQIPEAGHEGGFPPFNTETFEAQLVWLVITFGILYYLMSKVALPRIANVIEERRDRIADDLDQAGQFKAQTEDAIQSYETALAEARAKAHAIAQETRDRLSAETDLHREKLENELDKKIADAETRIAATKEAALAHVRGVATDVASSIVTQLLGEDADKAAVEKAVDAKLG</sequence>
<dbReference type="EMBL" id="BBIO01000006">
    <property type="protein sequence ID" value="GAK45038.1"/>
    <property type="molecule type" value="Genomic_DNA"/>
</dbReference>
<keyword evidence="10 15" id="KW-0472">Membrane</keyword>
<protein>
    <recommendedName>
        <fullName evidence="15">ATP synthase subunit b</fullName>
    </recommendedName>
    <alternativeName>
        <fullName evidence="15">ATP synthase F(0) sector subunit b</fullName>
    </alternativeName>
    <alternativeName>
        <fullName evidence="15">ATPase subunit I</fullName>
    </alternativeName>
    <alternativeName>
        <fullName evidence="15">F-type ATPase subunit b</fullName>
        <shortName evidence="15">F-ATPase subunit b</shortName>
    </alternativeName>
</protein>
<evidence type="ECO:0000256" key="1">
    <source>
        <dbReference type="ARBA" id="ARBA00004377"/>
    </source>
</evidence>
<dbReference type="GO" id="GO:0046961">
    <property type="term" value="F:proton-transporting ATPase activity, rotational mechanism"/>
    <property type="evidence" value="ECO:0007669"/>
    <property type="project" value="TreeGrafter"/>
</dbReference>
<dbReference type="GO" id="GO:0045259">
    <property type="term" value="C:proton-transporting ATP synthase complex"/>
    <property type="evidence" value="ECO:0007669"/>
    <property type="project" value="UniProtKB-KW"/>
</dbReference>
<dbReference type="InterPro" id="IPR002146">
    <property type="entry name" value="ATP_synth_b/b'su_bac/chlpt"/>
</dbReference>
<keyword evidence="6 15" id="KW-0812">Transmembrane</keyword>
<dbReference type="Gene3D" id="6.10.250.1580">
    <property type="match status" value="1"/>
</dbReference>
<dbReference type="PANTHER" id="PTHR33445:SF1">
    <property type="entry name" value="ATP SYNTHASE SUBUNIT B"/>
    <property type="match status" value="1"/>
</dbReference>
<evidence type="ECO:0000256" key="5">
    <source>
        <dbReference type="ARBA" id="ARBA00022547"/>
    </source>
</evidence>
<evidence type="ECO:0000313" key="18">
    <source>
        <dbReference type="EMBL" id="GAK45038.1"/>
    </source>
</evidence>
<keyword evidence="8 15" id="KW-1133">Transmembrane helix</keyword>
<evidence type="ECO:0000256" key="16">
    <source>
        <dbReference type="RuleBase" id="RU003848"/>
    </source>
</evidence>
<dbReference type="RefSeq" id="WP_045445297.1">
    <property type="nucleotide sequence ID" value="NZ_BBIO01000006.1"/>
</dbReference>
<reference evidence="18 19" key="1">
    <citation type="submission" date="2014-07" db="EMBL/GenBank/DDBJ databases">
        <title>Tepidicaulis marinum gen. nov., sp. nov., a novel marine bacterium denitrifying nitrate to nitrous oxide strictly under microaerobic conditions.</title>
        <authorList>
            <person name="Takeuchi M."/>
            <person name="Yamagishi T."/>
            <person name="Kamagata Y."/>
            <person name="Oshima K."/>
            <person name="Hattori M."/>
            <person name="Katayama T."/>
            <person name="Hanada S."/>
            <person name="Tamaki H."/>
            <person name="Marumo K."/>
            <person name="Maeda H."/>
            <person name="Nedachi M."/>
            <person name="Iwasaki W."/>
            <person name="Suwa Y."/>
            <person name="Sakata S."/>
        </authorList>
    </citation>
    <scope>NUCLEOTIDE SEQUENCE [LARGE SCALE GENOMIC DNA]</scope>
    <source>
        <strain evidence="18 19">MA2</strain>
    </source>
</reference>
<keyword evidence="9 15" id="KW-0406">Ion transport</keyword>
<evidence type="ECO:0000256" key="14">
    <source>
        <dbReference type="ARBA" id="ARBA00025830"/>
    </source>
</evidence>
<evidence type="ECO:0000256" key="9">
    <source>
        <dbReference type="ARBA" id="ARBA00023065"/>
    </source>
</evidence>
<dbReference type="AlphaFoldDB" id="A0A081BAH0"/>